<accession>A0A0K9GUI1</accession>
<keyword evidence="1" id="KW-0472">Membrane</keyword>
<evidence type="ECO:0000313" key="2">
    <source>
        <dbReference type="EMBL" id="KMY50283.1"/>
    </source>
</evidence>
<feature type="transmembrane region" description="Helical" evidence="1">
    <location>
        <begin position="93"/>
        <end position="115"/>
    </location>
</feature>
<evidence type="ECO:0000256" key="1">
    <source>
        <dbReference type="SAM" id="Phobius"/>
    </source>
</evidence>
<gene>
    <name evidence="2" type="ORF">AC625_12895</name>
</gene>
<dbReference type="RefSeq" id="WP_049681633.1">
    <property type="nucleotide sequence ID" value="NZ_LFZW01000001.1"/>
</dbReference>
<keyword evidence="1" id="KW-0812">Transmembrane</keyword>
<sequence length="339" mass="39163">MDTTSHIIIGLGLGALSHIDPMVAESATLSYAVLIGTVFGSNAPDFDYVYKLKGNSSYYRHHRGWSHSLLALPLWGLIVSGSIYFFFSEVPFLHLFLWTFLSVILHVFLDLFNVYGTQAIRPFSTKWISFDSIPLVDPYILSLHIIGFFLLPFYEAGRVFIIIYMLIFLYLLLRTSYASFTKRYLQGHFQNAIRIKLMPRAGILYWDLLIETEDDFLFGEYSRKSLVIDHTLPKKQDDSDLILESMNDSLVSDFLSSTNFAYPFVQKKKNGTFVCWKDLRFRNNKFFPYLAVVFISTELKSKASYTGWVYSLKKYKKVLRKLEHTSPSCSGKKQSYLEG</sequence>
<dbReference type="PANTHER" id="PTHR40031">
    <property type="entry name" value="HYPOTHETICAL MEMBRANE SPANNING PROTEIN"/>
    <property type="match status" value="1"/>
</dbReference>
<dbReference type="PATRIC" id="fig|1679170.3.peg.2943"/>
<evidence type="ECO:0008006" key="4">
    <source>
        <dbReference type="Google" id="ProtNLM"/>
    </source>
</evidence>
<dbReference type="InterPro" id="IPR053170">
    <property type="entry name" value="Transcription_regulator"/>
</dbReference>
<organism evidence="2 3">
    <name type="scientific">Peribacillus loiseleuriae</name>
    <dbReference type="NCBI Taxonomy" id="1679170"/>
    <lineage>
        <taxon>Bacteria</taxon>
        <taxon>Bacillati</taxon>
        <taxon>Bacillota</taxon>
        <taxon>Bacilli</taxon>
        <taxon>Bacillales</taxon>
        <taxon>Bacillaceae</taxon>
        <taxon>Peribacillus</taxon>
    </lineage>
</organism>
<feature type="transmembrane region" description="Helical" evidence="1">
    <location>
        <begin position="127"/>
        <end position="150"/>
    </location>
</feature>
<protein>
    <recommendedName>
        <fullName evidence="4">Metal-dependent hydrolase</fullName>
    </recommendedName>
</protein>
<dbReference type="AlphaFoldDB" id="A0A0K9GUI1"/>
<feature type="transmembrane region" description="Helical" evidence="1">
    <location>
        <begin position="69"/>
        <end position="87"/>
    </location>
</feature>
<proteinExistence type="predicted"/>
<keyword evidence="3" id="KW-1185">Reference proteome</keyword>
<dbReference type="EMBL" id="LFZW01000001">
    <property type="protein sequence ID" value="KMY50283.1"/>
    <property type="molecule type" value="Genomic_DNA"/>
</dbReference>
<feature type="transmembrane region" description="Helical" evidence="1">
    <location>
        <begin position="156"/>
        <end position="173"/>
    </location>
</feature>
<reference evidence="3" key="1">
    <citation type="submission" date="2015-07" db="EMBL/GenBank/DDBJ databases">
        <title>Genome sequencing project for genomic taxonomy and phylogenomics of Bacillus-like bacteria.</title>
        <authorList>
            <person name="Liu B."/>
            <person name="Wang J."/>
            <person name="Zhu Y."/>
            <person name="Liu G."/>
            <person name="Chen Q."/>
            <person name="Chen Z."/>
            <person name="Lan J."/>
            <person name="Che J."/>
            <person name="Ge C."/>
            <person name="Shi H."/>
            <person name="Pan Z."/>
            <person name="Liu X."/>
        </authorList>
    </citation>
    <scope>NUCLEOTIDE SEQUENCE [LARGE SCALE GENOMIC DNA]</scope>
    <source>
        <strain evidence="3">FJAT-27997</strain>
    </source>
</reference>
<comment type="caution">
    <text evidence="2">The sequence shown here is derived from an EMBL/GenBank/DDBJ whole genome shotgun (WGS) entry which is preliminary data.</text>
</comment>
<dbReference type="InterPro" id="IPR007404">
    <property type="entry name" value="YdjM-like"/>
</dbReference>
<dbReference type="Proteomes" id="UP000037146">
    <property type="component" value="Unassembled WGS sequence"/>
</dbReference>
<name>A0A0K9GUI1_9BACI</name>
<dbReference type="STRING" id="1679170.AC625_12895"/>
<dbReference type="Pfam" id="PF04307">
    <property type="entry name" value="YdjM"/>
    <property type="match status" value="1"/>
</dbReference>
<dbReference type="PANTHER" id="PTHR40031:SF1">
    <property type="entry name" value="MEMBRANE-BOUND METAL-DEPENDENT HYDROLASE"/>
    <property type="match status" value="1"/>
</dbReference>
<keyword evidence="1" id="KW-1133">Transmembrane helix</keyword>
<evidence type="ECO:0000313" key="3">
    <source>
        <dbReference type="Proteomes" id="UP000037146"/>
    </source>
</evidence>